<evidence type="ECO:0000256" key="3">
    <source>
        <dbReference type="ARBA" id="ARBA00007681"/>
    </source>
</evidence>
<comment type="caution">
    <text evidence="11">The sequence shown here is derived from an EMBL/GenBank/DDBJ whole genome shotgun (WGS) entry which is preliminary data.</text>
</comment>
<evidence type="ECO:0000256" key="9">
    <source>
        <dbReference type="ARBA" id="ARBA00023310"/>
    </source>
</evidence>
<evidence type="ECO:0000256" key="2">
    <source>
        <dbReference type="ARBA" id="ARBA00004170"/>
    </source>
</evidence>
<dbReference type="NCBIfam" id="NF004147">
    <property type="entry name" value="PRK05621.2-1"/>
    <property type="match status" value="1"/>
</dbReference>
<comment type="similarity">
    <text evidence="3 10">Belongs to the ATPase gamma chain family.</text>
</comment>
<dbReference type="PRINTS" id="PR00126">
    <property type="entry name" value="ATPASEGAMMA"/>
</dbReference>
<reference evidence="12" key="1">
    <citation type="journal article" date="2019" name="Int. J. Syst. Evol. Microbiol.">
        <title>The Global Catalogue of Microorganisms (GCM) 10K type strain sequencing project: providing services to taxonomists for standard genome sequencing and annotation.</title>
        <authorList>
            <consortium name="The Broad Institute Genomics Platform"/>
            <consortium name="The Broad Institute Genome Sequencing Center for Infectious Disease"/>
            <person name="Wu L."/>
            <person name="Ma J."/>
        </authorList>
    </citation>
    <scope>NUCLEOTIDE SEQUENCE [LARGE SCALE GENOMIC DNA]</scope>
    <source>
        <strain evidence="12">CCUG 61889</strain>
    </source>
</reference>
<evidence type="ECO:0000256" key="1">
    <source>
        <dbReference type="ARBA" id="ARBA00003456"/>
    </source>
</evidence>
<evidence type="ECO:0000313" key="12">
    <source>
        <dbReference type="Proteomes" id="UP001595752"/>
    </source>
</evidence>
<comment type="subunit">
    <text evidence="10">F-type ATPases have 2 components, CF(1) - the catalytic core - and CF(0) - the membrane proton channel. CF(1) has five subunits: alpha(3), beta(3), gamma(1), delta(1), epsilon(1). CF(0) has three main subunits: a, b and c.</text>
</comment>
<keyword evidence="5 10" id="KW-0375">Hydrogen ion transport</keyword>
<dbReference type="InterPro" id="IPR023632">
    <property type="entry name" value="ATP_synth_F1_gsu_CS"/>
</dbReference>
<keyword evidence="9 10" id="KW-0066">ATP synthesis</keyword>
<dbReference type="PANTHER" id="PTHR11693:SF22">
    <property type="entry name" value="ATP SYNTHASE SUBUNIT GAMMA, MITOCHONDRIAL"/>
    <property type="match status" value="1"/>
</dbReference>
<keyword evidence="7 10" id="KW-0472">Membrane</keyword>
<dbReference type="Gene3D" id="1.10.287.80">
    <property type="entry name" value="ATP synthase, gamma subunit, helix hairpin domain"/>
    <property type="match status" value="1"/>
</dbReference>
<protein>
    <recommendedName>
        <fullName evidence="10">ATP synthase gamma chain</fullName>
    </recommendedName>
    <alternativeName>
        <fullName evidence="10">ATP synthase F1 sector gamma subunit</fullName>
    </alternativeName>
    <alternativeName>
        <fullName evidence="10">F-ATPase gamma subunit</fullName>
    </alternativeName>
</protein>
<keyword evidence="10" id="KW-1003">Cell membrane</keyword>
<comment type="function">
    <text evidence="1 10">Produces ATP from ADP in the presence of a proton gradient across the membrane. The gamma chain is believed to be important in regulating ATPase activity and the flow of protons through the CF(0) complex.</text>
</comment>
<dbReference type="PROSITE" id="PS00153">
    <property type="entry name" value="ATPASE_GAMMA"/>
    <property type="match status" value="1"/>
</dbReference>
<proteinExistence type="inferred from homology"/>
<evidence type="ECO:0000256" key="6">
    <source>
        <dbReference type="ARBA" id="ARBA00023065"/>
    </source>
</evidence>
<evidence type="ECO:0000313" key="11">
    <source>
        <dbReference type="EMBL" id="MFC3886424.1"/>
    </source>
</evidence>
<keyword evidence="4 10" id="KW-0813">Transport</keyword>
<keyword evidence="12" id="KW-1185">Reference proteome</keyword>
<sequence length="285" mass="31658">MASLRDIKTRINSTKKTSQITKAMEMVSAANFNRAEQNAKSFVPYMEKIQDVVANVALGSTGVSHPMLVSRPVKKTGYLVITADRGLAGAFNSNVLRTVYNTIQQRHRSQDEYAIIAIGRMGRDFFKKRDIPIMLEITGLADQPSFADIKEIASKTVSMFADGTFDELYMTYNHFVSAIQQEVTEKKLLPLTDIASNKKLTSYEFEPSEEEILEVLLPQYAESLIYGALLDSKASEHAARMTAMKNATDNAKELIRSLTLSYNRARQAAITQEITEIVAGAAALE</sequence>
<evidence type="ECO:0000256" key="7">
    <source>
        <dbReference type="ARBA" id="ARBA00023136"/>
    </source>
</evidence>
<dbReference type="SUPFAM" id="SSF52943">
    <property type="entry name" value="ATP synthase (F1-ATPase), gamma subunit"/>
    <property type="match status" value="1"/>
</dbReference>
<evidence type="ECO:0000256" key="4">
    <source>
        <dbReference type="ARBA" id="ARBA00022448"/>
    </source>
</evidence>
<dbReference type="EMBL" id="JBHRZT010000073">
    <property type="protein sequence ID" value="MFC3886424.1"/>
    <property type="molecule type" value="Genomic_DNA"/>
</dbReference>
<dbReference type="NCBIfam" id="TIGR01146">
    <property type="entry name" value="ATPsyn_F1gamma"/>
    <property type="match status" value="1"/>
</dbReference>
<evidence type="ECO:0000256" key="10">
    <source>
        <dbReference type="HAMAP-Rule" id="MF_00815"/>
    </source>
</evidence>
<dbReference type="HAMAP" id="MF_00815">
    <property type="entry name" value="ATP_synth_gamma_bact"/>
    <property type="match status" value="1"/>
</dbReference>
<dbReference type="Gene3D" id="3.40.1380.10">
    <property type="match status" value="1"/>
</dbReference>
<dbReference type="PANTHER" id="PTHR11693">
    <property type="entry name" value="ATP SYNTHASE GAMMA CHAIN"/>
    <property type="match status" value="1"/>
</dbReference>
<dbReference type="Pfam" id="PF00231">
    <property type="entry name" value="ATP-synt"/>
    <property type="match status" value="1"/>
</dbReference>
<comment type="subcellular location">
    <subcellularLocation>
        <location evidence="10">Cell membrane</location>
        <topology evidence="10">Peripheral membrane protein</topology>
    </subcellularLocation>
    <subcellularLocation>
        <location evidence="2">Membrane</location>
        <topology evidence="2">Peripheral membrane protein</topology>
    </subcellularLocation>
</comment>
<name>A0ABV8BBC6_9BACI</name>
<dbReference type="RefSeq" id="WP_377918848.1">
    <property type="nucleotide sequence ID" value="NZ_JBHRZT010000073.1"/>
</dbReference>
<organism evidence="11 12">
    <name type="scientific">Bacillus songklensis</name>
    <dbReference type="NCBI Taxonomy" id="1069116"/>
    <lineage>
        <taxon>Bacteria</taxon>
        <taxon>Bacillati</taxon>
        <taxon>Bacillota</taxon>
        <taxon>Bacilli</taxon>
        <taxon>Bacillales</taxon>
        <taxon>Bacillaceae</taxon>
        <taxon>Bacillus</taxon>
    </lineage>
</organism>
<keyword evidence="8 10" id="KW-0139">CF(1)</keyword>
<dbReference type="Proteomes" id="UP001595752">
    <property type="component" value="Unassembled WGS sequence"/>
</dbReference>
<gene>
    <name evidence="10" type="primary">atpG</name>
    <name evidence="11" type="ORF">ACFOU2_24210</name>
</gene>
<evidence type="ECO:0000256" key="5">
    <source>
        <dbReference type="ARBA" id="ARBA00022781"/>
    </source>
</evidence>
<dbReference type="InterPro" id="IPR000131">
    <property type="entry name" value="ATP_synth_F1_gsu"/>
</dbReference>
<dbReference type="InterPro" id="IPR035968">
    <property type="entry name" value="ATP_synth_F1_ATPase_gsu"/>
</dbReference>
<keyword evidence="6 10" id="KW-0406">Ion transport</keyword>
<dbReference type="CDD" id="cd12151">
    <property type="entry name" value="F1-ATPase_gamma"/>
    <property type="match status" value="1"/>
</dbReference>
<accession>A0ABV8BBC6</accession>
<evidence type="ECO:0000256" key="8">
    <source>
        <dbReference type="ARBA" id="ARBA00023196"/>
    </source>
</evidence>